<dbReference type="Gene3D" id="3.20.20.40">
    <property type="entry name" value="1, 4-beta cellobiohydrolase"/>
    <property type="match status" value="1"/>
</dbReference>
<feature type="binding site" evidence="8">
    <location>
        <position position="315"/>
    </location>
    <ligand>
        <name>substrate</name>
    </ligand>
</feature>
<evidence type="ECO:0000256" key="4">
    <source>
        <dbReference type="ARBA" id="ARBA00023277"/>
    </source>
</evidence>
<dbReference type="InterPro" id="IPR016288">
    <property type="entry name" value="Beta_cellobiohydrolase"/>
</dbReference>
<feature type="binding site" evidence="8">
    <location>
        <position position="218"/>
    </location>
    <ligand>
        <name>substrate</name>
    </ligand>
</feature>
<evidence type="ECO:0000256" key="3">
    <source>
        <dbReference type="ARBA" id="ARBA00023001"/>
    </source>
</evidence>
<dbReference type="EC" id="3.2.1.-" evidence="10"/>
<dbReference type="PIRSF" id="PIRSF001100">
    <property type="entry name" value="Beta_cellobiohydrolase"/>
    <property type="match status" value="1"/>
</dbReference>
<feature type="signal peptide" evidence="10">
    <location>
        <begin position="1"/>
        <end position="18"/>
    </location>
</feature>
<accession>A0A0G4NFS6</accession>
<dbReference type="PRINTS" id="PR00733">
    <property type="entry name" value="GLHYDRLASE6"/>
</dbReference>
<dbReference type="AlphaFoldDB" id="A0A0G4NFS6"/>
<evidence type="ECO:0000256" key="1">
    <source>
        <dbReference type="ARBA" id="ARBA00022729"/>
    </source>
</evidence>
<dbReference type="Pfam" id="PF01341">
    <property type="entry name" value="Glyco_hydro_6"/>
    <property type="match status" value="1"/>
</dbReference>
<dbReference type="GO" id="GO:0030245">
    <property type="term" value="P:cellulose catabolic process"/>
    <property type="evidence" value="ECO:0007669"/>
    <property type="project" value="UniProtKB-KW"/>
</dbReference>
<feature type="active site" evidence="9">
    <location>
        <position position="123"/>
    </location>
</feature>
<evidence type="ECO:0000313" key="11">
    <source>
        <dbReference type="EMBL" id="CRK45195.1"/>
    </source>
</evidence>
<dbReference type="SUPFAM" id="SSF51989">
    <property type="entry name" value="Glycosyl hydrolases family 6, cellulases"/>
    <property type="match status" value="1"/>
</dbReference>
<keyword evidence="5 10" id="KW-0326">Glycosidase</keyword>
<organism evidence="11 12">
    <name type="scientific">Verticillium longisporum</name>
    <name type="common">Verticillium dahliae var. longisporum</name>
    <dbReference type="NCBI Taxonomy" id="100787"/>
    <lineage>
        <taxon>Eukaryota</taxon>
        <taxon>Fungi</taxon>
        <taxon>Dikarya</taxon>
        <taxon>Ascomycota</taxon>
        <taxon>Pezizomycotina</taxon>
        <taxon>Sordariomycetes</taxon>
        <taxon>Hypocreomycetidae</taxon>
        <taxon>Glomerellales</taxon>
        <taxon>Plectosphaerellaceae</taxon>
        <taxon>Verticillium</taxon>
    </lineage>
</organism>
<evidence type="ECO:0000256" key="6">
    <source>
        <dbReference type="ARBA" id="ARBA00023326"/>
    </source>
</evidence>
<name>A0A0G4NFS6_VERLO</name>
<keyword evidence="4 10" id="KW-0119">Carbohydrate metabolism</keyword>
<dbReference type="PANTHER" id="PTHR34876:SF10">
    <property type="entry name" value="GLUCANASE"/>
    <property type="match status" value="1"/>
</dbReference>
<feature type="binding site" evidence="8">
    <location>
        <position position="79"/>
    </location>
    <ligand>
        <name>substrate</name>
    </ligand>
</feature>
<evidence type="ECO:0000256" key="5">
    <source>
        <dbReference type="ARBA" id="ARBA00023295"/>
    </source>
</evidence>
<keyword evidence="1 10" id="KW-0732">Signal</keyword>
<dbReference type="PANTHER" id="PTHR34876">
    <property type="match status" value="1"/>
</dbReference>
<feature type="binding site" evidence="8">
    <location>
        <position position="254"/>
    </location>
    <ligand>
        <name>substrate</name>
    </ligand>
</feature>
<dbReference type="InterPro" id="IPR001524">
    <property type="entry name" value="Glyco_hydro_6_CS"/>
</dbReference>
<keyword evidence="2 10" id="KW-0378">Hydrolase</keyword>
<feature type="binding site" evidence="8">
    <location>
        <position position="347"/>
    </location>
    <ligand>
        <name>substrate</name>
    </ligand>
</feature>
<protein>
    <recommendedName>
        <fullName evidence="10">Glucanase</fullName>
        <ecNumber evidence="10">3.2.1.-</ecNumber>
    </recommendedName>
</protein>
<feature type="binding site" evidence="8">
    <location>
        <position position="343"/>
    </location>
    <ligand>
        <name>substrate</name>
    </ligand>
</feature>
<keyword evidence="6 10" id="KW-0624">Polysaccharide degradation</keyword>
<evidence type="ECO:0000256" key="9">
    <source>
        <dbReference type="PROSITE-ProRule" id="PRU10056"/>
    </source>
</evidence>
<sequence length="395" mass="42733">MSTKSFLVAAALTTVALAVPHRNKCRDVATYEGNPLADVQLYPDPYYVNEIETLAIPQIQDEGLVAAAKAVTKISTFQWLTSDKISKIDLLNSTLHEIRAANDAGATPPYAATIVVYNFPDRDCSAKASAGELILAEDGLNRYKTEYIDPIAALIKKFSDIRTVIVYEPDGLANLVTNMAVEKCANAASAYREATEYGLAALNFANVAIYIDAGHAGWLGWDGNLQPTAELYAELYKNAGSPKAVRGVVTNVSNFNGYNLTTPPAYTEPNAQWDESKFHAALAPHLETAGYPAHFIVDQGRSGVQPGLRSAWSHWCNINGTGFGPRPTTEIADEITDAIVWVKPGGESDGTSDETAVRFDENCHSPSAFQPAPEAGGWFQAYFEMLLKNANPHLA</sequence>
<evidence type="ECO:0000256" key="10">
    <source>
        <dbReference type="RuleBase" id="RU361186"/>
    </source>
</evidence>
<feature type="chain" id="PRO_5005118096" description="Glucanase" evidence="10">
    <location>
        <begin position="19"/>
        <end position="395"/>
    </location>
</feature>
<comment type="similarity">
    <text evidence="10">Belongs to the glycosyl hydrolase family 6.</text>
</comment>
<dbReference type="InterPro" id="IPR036434">
    <property type="entry name" value="Beta_cellobiohydrolase_sf"/>
</dbReference>
<evidence type="ECO:0000256" key="2">
    <source>
        <dbReference type="ARBA" id="ARBA00022801"/>
    </source>
</evidence>
<evidence type="ECO:0000256" key="7">
    <source>
        <dbReference type="PIRSR" id="PIRSR001100-1"/>
    </source>
</evidence>
<reference evidence="12" key="1">
    <citation type="submission" date="2015-05" db="EMBL/GenBank/DDBJ databases">
        <authorList>
            <person name="Fogelqvist Johan"/>
        </authorList>
    </citation>
    <scope>NUCLEOTIDE SEQUENCE [LARGE SCALE GENOMIC DNA]</scope>
</reference>
<dbReference type="FunFam" id="3.20.20.40:FF:000001">
    <property type="entry name" value="Glucanase"/>
    <property type="match status" value="1"/>
</dbReference>
<dbReference type="PROSITE" id="PS00655">
    <property type="entry name" value="GLYCOSYL_HYDROL_F6_1"/>
    <property type="match status" value="1"/>
</dbReference>
<gene>
    <name evidence="11" type="ORF">BN1723_006496</name>
</gene>
<proteinExistence type="inferred from homology"/>
<feature type="active site" description="Proton acceptor" evidence="7">
    <location>
        <position position="349"/>
    </location>
</feature>
<keyword evidence="3 10" id="KW-0136">Cellulose degradation</keyword>
<feature type="binding site" evidence="8">
    <location>
        <position position="215"/>
    </location>
    <ligand>
        <name>substrate</name>
    </ligand>
</feature>
<dbReference type="GO" id="GO:0004553">
    <property type="term" value="F:hydrolase activity, hydrolyzing O-glycosyl compounds"/>
    <property type="evidence" value="ECO:0007669"/>
    <property type="project" value="InterPro"/>
</dbReference>
<evidence type="ECO:0000256" key="8">
    <source>
        <dbReference type="PIRSR" id="PIRSR001100-2"/>
    </source>
</evidence>
<feature type="active site" description="Proton donor" evidence="7">
    <location>
        <position position="170"/>
    </location>
</feature>
<evidence type="ECO:0000313" key="12">
    <source>
        <dbReference type="Proteomes" id="UP000045706"/>
    </source>
</evidence>
<dbReference type="Proteomes" id="UP000045706">
    <property type="component" value="Unassembled WGS sequence"/>
</dbReference>
<feature type="binding site" evidence="8">
    <location>
        <position position="83"/>
    </location>
    <ligand>
        <name>substrate</name>
    </ligand>
</feature>
<dbReference type="EMBL" id="CVQI01034606">
    <property type="protein sequence ID" value="CRK45195.1"/>
    <property type="molecule type" value="Genomic_DNA"/>
</dbReference>